<feature type="compositionally biased region" description="Basic and acidic residues" evidence="1">
    <location>
        <begin position="1"/>
        <end position="20"/>
    </location>
</feature>
<name>A0ABR2FFB1_9ROSI</name>
<gene>
    <name evidence="2" type="ORF">V6N12_069784</name>
</gene>
<protein>
    <submittedName>
        <fullName evidence="2">Uncharacterized protein</fullName>
    </submittedName>
</protein>
<evidence type="ECO:0000313" key="3">
    <source>
        <dbReference type="Proteomes" id="UP001472677"/>
    </source>
</evidence>
<dbReference type="EMBL" id="JBBPBM010000006">
    <property type="protein sequence ID" value="KAK8579459.1"/>
    <property type="molecule type" value="Genomic_DNA"/>
</dbReference>
<organism evidence="2 3">
    <name type="scientific">Hibiscus sabdariffa</name>
    <name type="common">roselle</name>
    <dbReference type="NCBI Taxonomy" id="183260"/>
    <lineage>
        <taxon>Eukaryota</taxon>
        <taxon>Viridiplantae</taxon>
        <taxon>Streptophyta</taxon>
        <taxon>Embryophyta</taxon>
        <taxon>Tracheophyta</taxon>
        <taxon>Spermatophyta</taxon>
        <taxon>Magnoliopsida</taxon>
        <taxon>eudicotyledons</taxon>
        <taxon>Gunneridae</taxon>
        <taxon>Pentapetalae</taxon>
        <taxon>rosids</taxon>
        <taxon>malvids</taxon>
        <taxon>Malvales</taxon>
        <taxon>Malvaceae</taxon>
        <taxon>Malvoideae</taxon>
        <taxon>Hibiscus</taxon>
    </lineage>
</organism>
<sequence>MNYEREIRGREEQRKSGEGRRRGKGCRGREEQGEGSSGLREAGGRVVVPWRSRGRVPKGCEAEKGECAAKREKEKIPIWVNY</sequence>
<feature type="region of interest" description="Disordered" evidence="1">
    <location>
        <begin position="1"/>
        <end position="44"/>
    </location>
</feature>
<keyword evidence="3" id="KW-1185">Reference proteome</keyword>
<dbReference type="Proteomes" id="UP001472677">
    <property type="component" value="Unassembled WGS sequence"/>
</dbReference>
<evidence type="ECO:0000313" key="2">
    <source>
        <dbReference type="EMBL" id="KAK8579459.1"/>
    </source>
</evidence>
<proteinExistence type="predicted"/>
<accession>A0ABR2FFB1</accession>
<reference evidence="2 3" key="1">
    <citation type="journal article" date="2024" name="G3 (Bethesda)">
        <title>Genome assembly of Hibiscus sabdariffa L. provides insights into metabolisms of medicinal natural products.</title>
        <authorList>
            <person name="Kim T."/>
        </authorList>
    </citation>
    <scope>NUCLEOTIDE SEQUENCE [LARGE SCALE GENOMIC DNA]</scope>
    <source>
        <strain evidence="2">TK-2024</strain>
        <tissue evidence="2">Old leaves</tissue>
    </source>
</reference>
<evidence type="ECO:0000256" key="1">
    <source>
        <dbReference type="SAM" id="MobiDB-lite"/>
    </source>
</evidence>
<comment type="caution">
    <text evidence="2">The sequence shown here is derived from an EMBL/GenBank/DDBJ whole genome shotgun (WGS) entry which is preliminary data.</text>
</comment>